<feature type="region of interest" description="Disordered" evidence="2">
    <location>
        <begin position="214"/>
        <end position="239"/>
    </location>
</feature>
<dbReference type="CDD" id="cd00303">
    <property type="entry name" value="retropepsin_like"/>
    <property type="match status" value="1"/>
</dbReference>
<dbReference type="Pfam" id="PF00098">
    <property type="entry name" value="zf-CCHC"/>
    <property type="match status" value="1"/>
</dbReference>
<dbReference type="Gene3D" id="2.40.70.10">
    <property type="entry name" value="Acid Proteases"/>
    <property type="match status" value="1"/>
</dbReference>
<sequence length="490" mass="53595">MTLWRRADIAKDILAHFGSKNDLENIHNRLAALVYKGNITVYNNKYMECLSTLNALKVTIPVDDLKRWYAKGLRSSPDQLGRRIEQTVTQMSVLSEMWTPDVTGAKFISQMLKCAQIACSNLRTGTAAVPKDAEGKEGSASSHKRPGAEINYAGASRLAKQPRKAPAPAATEFKGKCFNCHDIGHRARDCPRLPPDGQFTRAHVAALLMDDRAHAQHSPKPPRSTGAGTRSSEATGPKAQLKISPSFVLPGRLNGKFIRVLADCGAQLNMVSRNLVSRLRLPTDRLSRPLELEMATQGHASTATQVSTFRVGLWPDQGDGPVALPEDTFLVGDLRVDVIVGLPLIQSMSYFRIDESYQGYPRARFRICPNDMEYTARAIASGPSQAIAVQATTEGRIRHPAERASRPPSMSVCQVEPLSERAFFRAARQGKLDSAFGCHAVVIRVPDGQDASPAIPGQKDASGIPVVPRRCAQRPDEPARRCNGRKLYSS</sequence>
<dbReference type="InterPro" id="IPR001878">
    <property type="entry name" value="Znf_CCHC"/>
</dbReference>
<dbReference type="SUPFAM" id="SSF57756">
    <property type="entry name" value="Retrovirus zinc finger-like domains"/>
    <property type="match status" value="1"/>
</dbReference>
<keyword evidence="1" id="KW-0862">Zinc</keyword>
<dbReference type="InterPro" id="IPR036875">
    <property type="entry name" value="Znf_CCHC_sf"/>
</dbReference>
<dbReference type="GO" id="GO:0003676">
    <property type="term" value="F:nucleic acid binding"/>
    <property type="evidence" value="ECO:0007669"/>
    <property type="project" value="InterPro"/>
</dbReference>
<evidence type="ECO:0000256" key="2">
    <source>
        <dbReference type="SAM" id="MobiDB-lite"/>
    </source>
</evidence>
<dbReference type="InterPro" id="IPR021109">
    <property type="entry name" value="Peptidase_aspartic_dom_sf"/>
</dbReference>
<comment type="caution">
    <text evidence="4">The sequence shown here is derived from an EMBL/GenBank/DDBJ whole genome shotgun (WGS) entry which is preliminary data.</text>
</comment>
<dbReference type="EMBL" id="JADGJQ010000233">
    <property type="protein sequence ID" value="KAJ3165173.1"/>
    <property type="molecule type" value="Genomic_DNA"/>
</dbReference>
<name>A0AAD5XL18_9FUNG</name>
<gene>
    <name evidence="4" type="ORF">HDU87_003285</name>
</gene>
<proteinExistence type="predicted"/>
<dbReference type="Pfam" id="PF13650">
    <property type="entry name" value="Asp_protease_2"/>
    <property type="match status" value="1"/>
</dbReference>
<evidence type="ECO:0000259" key="3">
    <source>
        <dbReference type="PROSITE" id="PS50158"/>
    </source>
</evidence>
<dbReference type="PROSITE" id="PS50158">
    <property type="entry name" value="ZF_CCHC"/>
    <property type="match status" value="1"/>
</dbReference>
<organism evidence="4 5">
    <name type="scientific">Geranomyces variabilis</name>
    <dbReference type="NCBI Taxonomy" id="109894"/>
    <lineage>
        <taxon>Eukaryota</taxon>
        <taxon>Fungi</taxon>
        <taxon>Fungi incertae sedis</taxon>
        <taxon>Chytridiomycota</taxon>
        <taxon>Chytridiomycota incertae sedis</taxon>
        <taxon>Chytridiomycetes</taxon>
        <taxon>Spizellomycetales</taxon>
        <taxon>Powellomycetaceae</taxon>
        <taxon>Geranomyces</taxon>
    </lineage>
</organism>
<dbReference type="Proteomes" id="UP001212152">
    <property type="component" value="Unassembled WGS sequence"/>
</dbReference>
<dbReference type="GO" id="GO:0008270">
    <property type="term" value="F:zinc ion binding"/>
    <property type="evidence" value="ECO:0007669"/>
    <property type="project" value="UniProtKB-KW"/>
</dbReference>
<reference evidence="4" key="1">
    <citation type="submission" date="2020-05" db="EMBL/GenBank/DDBJ databases">
        <title>Phylogenomic resolution of chytrid fungi.</title>
        <authorList>
            <person name="Stajich J.E."/>
            <person name="Amses K."/>
            <person name="Simmons R."/>
            <person name="Seto K."/>
            <person name="Myers J."/>
            <person name="Bonds A."/>
            <person name="Quandt C.A."/>
            <person name="Barry K."/>
            <person name="Liu P."/>
            <person name="Grigoriev I."/>
            <person name="Longcore J.E."/>
            <person name="James T.Y."/>
        </authorList>
    </citation>
    <scope>NUCLEOTIDE SEQUENCE</scope>
    <source>
        <strain evidence="4">JEL0379</strain>
    </source>
</reference>
<dbReference type="SMART" id="SM00343">
    <property type="entry name" value="ZnF_C2HC"/>
    <property type="match status" value="1"/>
</dbReference>
<feature type="region of interest" description="Disordered" evidence="2">
    <location>
        <begin position="451"/>
        <end position="490"/>
    </location>
</feature>
<keyword evidence="1" id="KW-0479">Metal-binding</keyword>
<feature type="region of interest" description="Disordered" evidence="2">
    <location>
        <begin position="129"/>
        <end position="148"/>
    </location>
</feature>
<dbReference type="AlphaFoldDB" id="A0AAD5XL18"/>
<feature type="domain" description="CCHC-type" evidence="3">
    <location>
        <begin position="176"/>
        <end position="192"/>
    </location>
</feature>
<dbReference type="Gene3D" id="4.10.60.10">
    <property type="entry name" value="Zinc finger, CCHC-type"/>
    <property type="match status" value="1"/>
</dbReference>
<evidence type="ECO:0000313" key="5">
    <source>
        <dbReference type="Proteomes" id="UP001212152"/>
    </source>
</evidence>
<keyword evidence="1" id="KW-0863">Zinc-finger</keyword>
<feature type="non-terminal residue" evidence="4">
    <location>
        <position position="490"/>
    </location>
</feature>
<evidence type="ECO:0000256" key="1">
    <source>
        <dbReference type="PROSITE-ProRule" id="PRU00047"/>
    </source>
</evidence>
<keyword evidence="5" id="KW-1185">Reference proteome</keyword>
<accession>A0AAD5XL18</accession>
<protein>
    <recommendedName>
        <fullName evidence="3">CCHC-type domain-containing protein</fullName>
    </recommendedName>
</protein>
<evidence type="ECO:0000313" key="4">
    <source>
        <dbReference type="EMBL" id="KAJ3165173.1"/>
    </source>
</evidence>